<evidence type="ECO:0000256" key="4">
    <source>
        <dbReference type="ARBA" id="ARBA00020295"/>
    </source>
</evidence>
<evidence type="ECO:0000256" key="5">
    <source>
        <dbReference type="ARBA" id="ARBA00022676"/>
    </source>
</evidence>
<dbReference type="EC" id="2.4.1.25" evidence="3 10"/>
<evidence type="ECO:0000256" key="3">
    <source>
        <dbReference type="ARBA" id="ARBA00012560"/>
    </source>
</evidence>
<organism evidence="12 13">
    <name type="scientific">Azospirillum griseum</name>
    <dbReference type="NCBI Taxonomy" id="2496639"/>
    <lineage>
        <taxon>Bacteria</taxon>
        <taxon>Pseudomonadati</taxon>
        <taxon>Pseudomonadota</taxon>
        <taxon>Alphaproteobacteria</taxon>
        <taxon>Rhodospirillales</taxon>
        <taxon>Azospirillaceae</taxon>
        <taxon>Azospirillum</taxon>
    </lineage>
</organism>
<evidence type="ECO:0000256" key="2">
    <source>
        <dbReference type="ARBA" id="ARBA00005684"/>
    </source>
</evidence>
<dbReference type="Pfam" id="PF02446">
    <property type="entry name" value="Glyco_hydro_77"/>
    <property type="match status" value="1"/>
</dbReference>
<dbReference type="NCBIfam" id="TIGR00217">
    <property type="entry name" value="malQ"/>
    <property type="match status" value="1"/>
</dbReference>
<dbReference type="AlphaFoldDB" id="A0A431VNL4"/>
<proteinExistence type="inferred from homology"/>
<dbReference type="GO" id="GO:0004134">
    <property type="term" value="F:4-alpha-glucanotransferase activity"/>
    <property type="evidence" value="ECO:0007669"/>
    <property type="project" value="UniProtKB-EC"/>
</dbReference>
<dbReference type="Proteomes" id="UP000277007">
    <property type="component" value="Unassembled WGS sequence"/>
</dbReference>
<gene>
    <name evidence="12" type="primary">malQ</name>
    <name evidence="12" type="ORF">EJ903_00745</name>
</gene>
<evidence type="ECO:0000256" key="8">
    <source>
        <dbReference type="ARBA" id="ARBA00031423"/>
    </source>
</evidence>
<accession>A0A431VNL4</accession>
<dbReference type="InterPro" id="IPR003385">
    <property type="entry name" value="Glyco_hydro_77"/>
</dbReference>
<comment type="caution">
    <text evidence="12">The sequence shown here is derived from an EMBL/GenBank/DDBJ whole genome shotgun (WGS) entry which is preliminary data.</text>
</comment>
<dbReference type="EMBL" id="RXMA01000001">
    <property type="protein sequence ID" value="RTR24337.1"/>
    <property type="molecule type" value="Genomic_DNA"/>
</dbReference>
<keyword evidence="7 10" id="KW-0119">Carbohydrate metabolism</keyword>
<feature type="domain" description="MalQ N-terminal beta-sandwich" evidence="11">
    <location>
        <begin position="65"/>
        <end position="175"/>
    </location>
</feature>
<keyword evidence="6 10" id="KW-0808">Transferase</keyword>
<keyword evidence="5 10" id="KW-0328">Glycosyltransferase</keyword>
<keyword evidence="13" id="KW-1185">Reference proteome</keyword>
<dbReference type="InterPro" id="IPR048458">
    <property type="entry name" value="MalQ_N"/>
</dbReference>
<dbReference type="GO" id="GO:0005975">
    <property type="term" value="P:carbohydrate metabolic process"/>
    <property type="evidence" value="ECO:0007669"/>
    <property type="project" value="InterPro"/>
</dbReference>
<dbReference type="SUPFAM" id="SSF51445">
    <property type="entry name" value="(Trans)glycosidases"/>
    <property type="match status" value="1"/>
</dbReference>
<dbReference type="InterPro" id="IPR017853">
    <property type="entry name" value="GH"/>
</dbReference>
<dbReference type="PANTHER" id="PTHR32438:SF5">
    <property type="entry name" value="4-ALPHA-GLUCANOTRANSFERASE DPE1, CHLOROPLASTIC_AMYLOPLASTIC"/>
    <property type="match status" value="1"/>
</dbReference>
<reference evidence="12 13" key="1">
    <citation type="submission" date="2018-12" db="EMBL/GenBank/DDBJ databases">
        <authorList>
            <person name="Yang Y."/>
        </authorList>
    </citation>
    <scope>NUCLEOTIDE SEQUENCE [LARGE SCALE GENOMIC DNA]</scope>
    <source>
        <strain evidence="12 13">L-25-5w-1</strain>
    </source>
</reference>
<protein>
    <recommendedName>
        <fullName evidence="4 10">4-alpha-glucanotransferase</fullName>
        <ecNumber evidence="3 10">2.4.1.25</ecNumber>
    </recommendedName>
    <alternativeName>
        <fullName evidence="8 10">Amylomaltase</fullName>
    </alternativeName>
    <alternativeName>
        <fullName evidence="9 10">Disproportionating enzyme</fullName>
    </alternativeName>
</protein>
<comment type="similarity">
    <text evidence="2 10">Belongs to the disproportionating enzyme family.</text>
</comment>
<evidence type="ECO:0000256" key="6">
    <source>
        <dbReference type="ARBA" id="ARBA00022679"/>
    </source>
</evidence>
<evidence type="ECO:0000256" key="9">
    <source>
        <dbReference type="ARBA" id="ARBA00031501"/>
    </source>
</evidence>
<dbReference type="Pfam" id="PF21226">
    <property type="entry name" value="MalQ_N"/>
    <property type="match status" value="1"/>
</dbReference>
<name>A0A431VNL4_9PROT</name>
<evidence type="ECO:0000256" key="10">
    <source>
        <dbReference type="RuleBase" id="RU361207"/>
    </source>
</evidence>
<evidence type="ECO:0000259" key="11">
    <source>
        <dbReference type="Pfam" id="PF21226"/>
    </source>
</evidence>
<evidence type="ECO:0000256" key="7">
    <source>
        <dbReference type="ARBA" id="ARBA00023277"/>
    </source>
</evidence>
<dbReference type="RefSeq" id="WP_126611190.1">
    <property type="nucleotide sequence ID" value="NZ_JBHUCY010000008.1"/>
</dbReference>
<dbReference type="PANTHER" id="PTHR32438">
    <property type="entry name" value="4-ALPHA-GLUCANOTRANSFERASE DPE1, CHLOROPLASTIC/AMYLOPLASTIC"/>
    <property type="match status" value="1"/>
</dbReference>
<evidence type="ECO:0000313" key="12">
    <source>
        <dbReference type="EMBL" id="RTR24337.1"/>
    </source>
</evidence>
<sequence>MSALDRLADFVGIEPFYHDIWGNRRETSAATKRALVGAMGLPAATDDEAELSLRSVEQRAWRRLLPPVRVVRDGQGIDLSVSLPAGLEAVTLSWRLEIEGKARARTGKLPVGDLPVGDPAAGNRTELDGVAFERRSFPAELLAGLPQGYHRLTVSLRPKRGAPELRGDTRLIVAPERCLTVEEVVPAGRTWGIGLQLYALNSDADWGLGDFGGLGRFAETAAALGAGLVGLNPLHALYPADPHHIAPYSPSSRSFLNILYIDVTRVPELADTPDAQARIASPEFQAAVAAARAAELVDYPAVSALKLPLLERLHATFAALPADHPRQTAFAAFRQEMGAALERHALFEALHERFYRQDPGLWMWRNWPAAFQTPDSAEVQAFAQERADRVTFYAYLQWEADRQLGEAAARGRAAGLPLGFYRDLAVAAHPGGAAAWGDAGILVQGANVGAPPDQFNLKGQNWGLSPLSPLGLREAAYQPFVELLRANMRHAGALRIDHVMALQHLFWIPEDGSDGAYVMYPLEDLLGIVALESRRNRCVVIGEDLGTVPDGFRPALERTGVLSYRVLYFERHADGAFKAPGDYPTDAMATVSTHDLPTFKGFWTGRDLDWRQRLDLYPSPESREKDVWDRGVDRWRLLQALSWQGLRPASYPNDEGDQPYRTELAAALHGYLVRTPSRIVMVQIEDMLGEIEQPNLPGTVDQHPNWRRRLTQPVEVLNALSEVRQIVAPLRDALTGQSNGLAAK</sequence>
<comment type="catalytic activity">
    <reaction evidence="1 10">
        <text>Transfers a segment of a (1-&gt;4)-alpha-D-glucan to a new position in an acceptor, which may be glucose or a (1-&gt;4)-alpha-D-glucan.</text>
        <dbReference type="EC" id="2.4.1.25"/>
    </reaction>
</comment>
<dbReference type="Gene3D" id="3.20.20.80">
    <property type="entry name" value="Glycosidases"/>
    <property type="match status" value="1"/>
</dbReference>
<evidence type="ECO:0000256" key="1">
    <source>
        <dbReference type="ARBA" id="ARBA00000439"/>
    </source>
</evidence>
<evidence type="ECO:0000313" key="13">
    <source>
        <dbReference type="Proteomes" id="UP000277007"/>
    </source>
</evidence>
<dbReference type="OrthoDB" id="9800174at2"/>